<reference evidence="1" key="1">
    <citation type="journal article" date="2015" name="Genome Biol. Evol.">
        <title>Organellar Genomes of White Spruce (Picea glauca): Assembly and Annotation.</title>
        <authorList>
            <person name="Jackman S.D."/>
            <person name="Warren R.L."/>
            <person name="Gibb E.A."/>
            <person name="Vandervalk B.P."/>
            <person name="Mohamadi H."/>
            <person name="Chu J."/>
            <person name="Raymond A."/>
            <person name="Pleasance S."/>
            <person name="Coope R."/>
            <person name="Wildung M.R."/>
            <person name="Ritland C.E."/>
            <person name="Bousquet J."/>
            <person name="Jones S.J."/>
            <person name="Bohlmann J."/>
            <person name="Birol I."/>
        </authorList>
    </citation>
    <scope>NUCLEOTIDE SEQUENCE [LARGE SCALE GENOMIC DNA]</scope>
    <source>
        <tissue evidence="1">Flushing bud</tissue>
    </source>
</reference>
<accession>A0A101M119</accession>
<organism evidence="1">
    <name type="scientific">Picea glauca</name>
    <name type="common">White spruce</name>
    <name type="synonym">Pinus glauca</name>
    <dbReference type="NCBI Taxonomy" id="3330"/>
    <lineage>
        <taxon>Eukaryota</taxon>
        <taxon>Viridiplantae</taxon>
        <taxon>Streptophyta</taxon>
        <taxon>Embryophyta</taxon>
        <taxon>Tracheophyta</taxon>
        <taxon>Spermatophyta</taxon>
        <taxon>Pinopsida</taxon>
        <taxon>Pinidae</taxon>
        <taxon>Conifers I</taxon>
        <taxon>Pinales</taxon>
        <taxon>Pinaceae</taxon>
        <taxon>Picea</taxon>
    </lineage>
</organism>
<name>A0A101M119_PICGL</name>
<evidence type="ECO:0000313" key="1">
    <source>
        <dbReference type="EMBL" id="KUM48972.1"/>
    </source>
</evidence>
<dbReference type="EMBL" id="LKAM01000004">
    <property type="protein sequence ID" value="KUM48972.1"/>
    <property type="molecule type" value="Genomic_DNA"/>
</dbReference>
<gene>
    <name evidence="1" type="ORF">ABT39_MTgene4308</name>
</gene>
<keyword evidence="1" id="KW-0496">Mitochondrion</keyword>
<comment type="caution">
    <text evidence="1">The sequence shown here is derived from an EMBL/GenBank/DDBJ whole genome shotgun (WGS) entry which is preliminary data.</text>
</comment>
<sequence>MNVMSFNGGNLILPSRVHSLPQSKFSLLNAALPINKLRHLNLTLTQDEFLLLNLFTLYPLPHPRLHRKNSENSPCYKHGFKFLLTPLSLLITL</sequence>
<geneLocation type="mitochondrion" evidence="1"/>
<protein>
    <submittedName>
        <fullName evidence="1">Uncharacterized protein</fullName>
    </submittedName>
</protein>
<dbReference type="AlphaFoldDB" id="A0A101M119"/>
<proteinExistence type="predicted"/>